<dbReference type="EMBL" id="CP045899">
    <property type="protein sequence ID" value="QQP40658.1"/>
    <property type="molecule type" value="Genomic_DNA"/>
</dbReference>
<dbReference type="OrthoDB" id="7687051at2759"/>
<reference evidence="2" key="1">
    <citation type="submission" date="2021-01" db="EMBL/GenBank/DDBJ databases">
        <title>Caligus Genome Assembly.</title>
        <authorList>
            <person name="Gallardo-Escarate C."/>
        </authorList>
    </citation>
    <scope>NUCLEOTIDE SEQUENCE [LARGE SCALE GENOMIC DNA]</scope>
</reference>
<proteinExistence type="predicted"/>
<evidence type="ECO:0000313" key="2">
    <source>
        <dbReference type="Proteomes" id="UP000595437"/>
    </source>
</evidence>
<accession>A0A7T8JZ90</accession>
<protein>
    <submittedName>
        <fullName evidence="1">Uncharacterized protein</fullName>
    </submittedName>
</protein>
<name>A0A7T8JZ90_CALRO</name>
<organism evidence="1 2">
    <name type="scientific">Caligus rogercresseyi</name>
    <name type="common">Sea louse</name>
    <dbReference type="NCBI Taxonomy" id="217165"/>
    <lineage>
        <taxon>Eukaryota</taxon>
        <taxon>Metazoa</taxon>
        <taxon>Ecdysozoa</taxon>
        <taxon>Arthropoda</taxon>
        <taxon>Crustacea</taxon>
        <taxon>Multicrustacea</taxon>
        <taxon>Hexanauplia</taxon>
        <taxon>Copepoda</taxon>
        <taxon>Siphonostomatoida</taxon>
        <taxon>Caligidae</taxon>
        <taxon>Caligus</taxon>
    </lineage>
</organism>
<gene>
    <name evidence="1" type="ORF">FKW44_014782</name>
</gene>
<keyword evidence="2" id="KW-1185">Reference proteome</keyword>
<dbReference type="Proteomes" id="UP000595437">
    <property type="component" value="Chromosome 10"/>
</dbReference>
<dbReference type="AlphaFoldDB" id="A0A7T8JZ90"/>
<evidence type="ECO:0000313" key="1">
    <source>
        <dbReference type="EMBL" id="QQP40658.1"/>
    </source>
</evidence>
<sequence length="83" mass="9571">MAAEFKVALLRSLGRPIKDKDIANVQVIPFVCNWRGVIFRESFLEMNRKLGTPYSAIPTLQIRILKGSYLAYKKERALTDRED</sequence>